<keyword evidence="2" id="KW-1185">Reference proteome</keyword>
<reference evidence="1 2" key="1">
    <citation type="submission" date="2009-07" db="EMBL/GenBank/DDBJ databases">
        <authorList>
            <person name="Madupu R."/>
            <person name="Sebastian Y."/>
            <person name="Durkin A.S."/>
            <person name="Torralba M."/>
            <person name="Methe B."/>
            <person name="Sutton G.G."/>
            <person name="Strausberg R.L."/>
            <person name="Nelson K.E."/>
        </authorList>
    </citation>
    <scope>NUCLEOTIDE SEQUENCE [LARGE SCALE GENOMIC DNA]</scope>
    <source>
        <strain evidence="1 2">RM3277</strain>
    </source>
</reference>
<accession>C6RE90</accession>
<dbReference type="InterPro" id="IPR022605">
    <property type="entry name" value="DUF2920"/>
</dbReference>
<dbReference type="STRING" id="553219.CAMSH0001_1982"/>
<sequence length="844" mass="96137">MVVSKIYEINSCDDMELGVKRSTKLNFKLCYDDDKPVNAIVFIVPGCGGDVDKAYRDYLAEFTAREFNVAVINVDYHHIYNRLVTGARYYMDEFDQEILREKCREINLQLGGDLSSLKNFDKLNGVLSAVSNYIDNNKNSGAFPKDFVLNLSLTIDPAKDEYQNFGIMQAQDLINALLFIKANAPFKAIKNLNELPVVMIGSSHGGYLSHMAAKIAPWLIDGVIDNSSYAKYPLRIVGFGKELDYMNHCCSSNDMLFKHINFFISDKTLWTLKDGSDKRFMPAHEKIRYILNLDHVKTQSKYPKPIYLSYHYAGDDIAPIADKSELYSEFNACGIDATLKIIKDESELDGKFIKSLTHGFDMSIKTLISKELPPMLAKIAARPKQPCEDKSITYISENLEYKFFESNDKINLQVSKIWQNGTVVKKTYKIHSCDDTELNIKRESLLEFNLCFDTKKPITSIVFIIPGYGGDADSNYREHLAQFVASEFSVAVVGVNYHCIGDRPQTGATIFFDDLDRSILKKECARCGIELLENLSVIDTQTLLDIDNLIDARKRDKTAPQDLSLKLSISLQPTKNEYQNFGIMQAQDLINALLFVKANTPFECTTDINDLPVVMIGSSHGGYLSHMAAKIAPWLIDGVIDNSSYALAHWPFIGFGKEIDYMKYYSGYTSECYHNIELYLFDKTHWTLDKASPAYFSKSRKYIREILMPQHLKVQSGYKKQIYTSYHYAYDDFYAPASEKQRLYDELKNLGYDATLNIIENGSQLDGKFIKTLTHGLDMSIKTLISKELPPMLAKITARPKQPCEDKSISYVSDDLEYKFFEANDKINLEIKEQNLPQQNHDNK</sequence>
<dbReference type="eggNOG" id="COG1506">
    <property type="taxonomic scope" value="Bacteria"/>
</dbReference>
<dbReference type="Gene3D" id="3.40.50.1820">
    <property type="entry name" value="alpha/beta hydrolase"/>
    <property type="match status" value="2"/>
</dbReference>
<dbReference type="EMBL" id="ACVQ01000013">
    <property type="protein sequence ID" value="EET80266.1"/>
    <property type="molecule type" value="Genomic_DNA"/>
</dbReference>
<name>C6RE90_9BACT</name>
<protein>
    <recommendedName>
        <fullName evidence="3">DUF2920 family protein</fullName>
    </recommendedName>
</protein>
<evidence type="ECO:0008006" key="3">
    <source>
        <dbReference type="Google" id="ProtNLM"/>
    </source>
</evidence>
<dbReference type="SUPFAM" id="SSF53474">
    <property type="entry name" value="alpha/beta-Hydrolases"/>
    <property type="match status" value="2"/>
</dbReference>
<evidence type="ECO:0000313" key="2">
    <source>
        <dbReference type="Proteomes" id="UP000003107"/>
    </source>
</evidence>
<dbReference type="InterPro" id="IPR029058">
    <property type="entry name" value="AB_hydrolase_fold"/>
</dbReference>
<dbReference type="AlphaFoldDB" id="C6RE90"/>
<organism evidence="1 2">
    <name type="scientific">Campylobacter showae RM3277</name>
    <dbReference type="NCBI Taxonomy" id="553219"/>
    <lineage>
        <taxon>Bacteria</taxon>
        <taxon>Pseudomonadati</taxon>
        <taxon>Campylobacterota</taxon>
        <taxon>Epsilonproteobacteria</taxon>
        <taxon>Campylobacterales</taxon>
        <taxon>Campylobacteraceae</taxon>
        <taxon>Campylobacter</taxon>
    </lineage>
</organism>
<gene>
    <name evidence="1" type="ORF">CAMSH0001_1982</name>
</gene>
<dbReference type="Proteomes" id="UP000003107">
    <property type="component" value="Unassembled WGS sequence"/>
</dbReference>
<proteinExistence type="predicted"/>
<comment type="caution">
    <text evidence="1">The sequence shown here is derived from an EMBL/GenBank/DDBJ whole genome shotgun (WGS) entry which is preliminary data.</text>
</comment>
<dbReference type="Pfam" id="PF11144">
    <property type="entry name" value="DUF2920"/>
    <property type="match status" value="2"/>
</dbReference>
<evidence type="ECO:0000313" key="1">
    <source>
        <dbReference type="EMBL" id="EET80266.1"/>
    </source>
</evidence>
<dbReference type="OrthoDB" id="9767239at2"/>